<keyword evidence="2" id="KW-1185">Reference proteome</keyword>
<dbReference type="EMBL" id="JAACXV010014589">
    <property type="protein sequence ID" value="KAF7265653.1"/>
    <property type="molecule type" value="Genomic_DNA"/>
</dbReference>
<reference evidence="1" key="1">
    <citation type="submission" date="2020-08" db="EMBL/GenBank/DDBJ databases">
        <title>Genome sequencing and assembly of the red palm weevil Rhynchophorus ferrugineus.</title>
        <authorList>
            <person name="Dias G.B."/>
            <person name="Bergman C.M."/>
            <person name="Manee M."/>
        </authorList>
    </citation>
    <scope>NUCLEOTIDE SEQUENCE</scope>
    <source>
        <strain evidence="1">AA-2017</strain>
        <tissue evidence="1">Whole larva</tissue>
    </source>
</reference>
<dbReference type="AlphaFoldDB" id="A0A834HQK9"/>
<evidence type="ECO:0000313" key="2">
    <source>
        <dbReference type="Proteomes" id="UP000625711"/>
    </source>
</evidence>
<comment type="caution">
    <text evidence="1">The sequence shown here is derived from an EMBL/GenBank/DDBJ whole genome shotgun (WGS) entry which is preliminary data.</text>
</comment>
<proteinExistence type="predicted"/>
<evidence type="ECO:0000313" key="1">
    <source>
        <dbReference type="EMBL" id="KAF7265653.1"/>
    </source>
</evidence>
<sequence length="104" mass="11964">MHEIDDTNGQITHKKKIYELGVLRPPIIYTAEGKNEGTGPQLPKRIFIKWSKLELRAYRANRFNYCPRNVDISLTSANADVLPHKIIYKCRAHSVGHCFILTTK</sequence>
<accession>A0A834HQK9</accession>
<organism evidence="1 2">
    <name type="scientific">Rhynchophorus ferrugineus</name>
    <name type="common">Red palm weevil</name>
    <name type="synonym">Curculio ferrugineus</name>
    <dbReference type="NCBI Taxonomy" id="354439"/>
    <lineage>
        <taxon>Eukaryota</taxon>
        <taxon>Metazoa</taxon>
        <taxon>Ecdysozoa</taxon>
        <taxon>Arthropoda</taxon>
        <taxon>Hexapoda</taxon>
        <taxon>Insecta</taxon>
        <taxon>Pterygota</taxon>
        <taxon>Neoptera</taxon>
        <taxon>Endopterygota</taxon>
        <taxon>Coleoptera</taxon>
        <taxon>Polyphaga</taxon>
        <taxon>Cucujiformia</taxon>
        <taxon>Curculionidae</taxon>
        <taxon>Dryophthorinae</taxon>
        <taxon>Rhynchophorus</taxon>
    </lineage>
</organism>
<protein>
    <submittedName>
        <fullName evidence="1">Uncharacterized protein</fullName>
    </submittedName>
</protein>
<dbReference type="Proteomes" id="UP000625711">
    <property type="component" value="Unassembled WGS sequence"/>
</dbReference>
<name>A0A834HQK9_RHYFE</name>
<gene>
    <name evidence="1" type="ORF">GWI33_020947</name>
</gene>